<organism evidence="2 3">
    <name type="scientific">Candidatus Cryptobacteroides avicola</name>
    <dbReference type="NCBI Taxonomy" id="2840757"/>
    <lineage>
        <taxon>Bacteria</taxon>
        <taxon>Pseudomonadati</taxon>
        <taxon>Bacteroidota</taxon>
        <taxon>Bacteroidia</taxon>
        <taxon>Bacteroidales</taxon>
        <taxon>Candidatus Cryptobacteroides</taxon>
    </lineage>
</organism>
<reference evidence="2" key="2">
    <citation type="journal article" date="2021" name="PeerJ">
        <title>Extensive microbial diversity within the chicken gut microbiome revealed by metagenomics and culture.</title>
        <authorList>
            <person name="Gilroy R."/>
            <person name="Ravi A."/>
            <person name="Getino M."/>
            <person name="Pursley I."/>
            <person name="Horton D.L."/>
            <person name="Alikhan N.F."/>
            <person name="Baker D."/>
            <person name="Gharbi K."/>
            <person name="Hall N."/>
            <person name="Watson M."/>
            <person name="Adriaenssens E.M."/>
            <person name="Foster-Nyarko E."/>
            <person name="Jarju S."/>
            <person name="Secka A."/>
            <person name="Antonio M."/>
            <person name="Oren A."/>
            <person name="Chaudhuri R.R."/>
            <person name="La Ragione R."/>
            <person name="Hildebrand F."/>
            <person name="Pallen M.J."/>
        </authorList>
    </citation>
    <scope>NUCLEOTIDE SEQUENCE</scope>
    <source>
        <strain evidence="2">G3-8215</strain>
    </source>
</reference>
<feature type="signal peptide" evidence="1">
    <location>
        <begin position="1"/>
        <end position="17"/>
    </location>
</feature>
<evidence type="ECO:0000313" key="3">
    <source>
        <dbReference type="Proteomes" id="UP000725002"/>
    </source>
</evidence>
<dbReference type="Pfam" id="PF19867">
    <property type="entry name" value="DUF6340"/>
    <property type="match status" value="1"/>
</dbReference>
<keyword evidence="1" id="KW-0732">Signal</keyword>
<proteinExistence type="predicted"/>
<feature type="chain" id="PRO_5037636713" evidence="1">
    <location>
        <begin position="18"/>
        <end position="313"/>
    </location>
</feature>
<evidence type="ECO:0000313" key="2">
    <source>
        <dbReference type="EMBL" id="MBO8482557.1"/>
    </source>
</evidence>
<dbReference type="AlphaFoldDB" id="A0A940IGN1"/>
<gene>
    <name evidence="2" type="ORF">IAB75_00320</name>
</gene>
<name>A0A940IGN1_9BACT</name>
<protein>
    <submittedName>
        <fullName evidence="2">Tetratricopeptide repeat protein</fullName>
    </submittedName>
</protein>
<sequence>MKRFMILSACLSFMAVSCGPSSFTMDVEMRDVSRSGLDLGMKTFSVVYIDNGDRTDSSFAASAAEGFAQKLESEYFSGEKVIGVYRLDSMPGAVYSSKDTLLNLLMDVSTDVVFVMEPPVLGPATAGRPEKVKTGGNIPADSSYLSEVEVPFSVSLHVYDSMNKADSVFSFAGHSKVRPVAYSDGNESDDAVIATALDAIGEPAAVIGRKLAESFVSTWKNESYSIIYYDGDRWLEAAVAASDYRWKEALDIWIELTGTNNLQKRSCAEYNIAVACYMLGETGLALEWLDRSDADCPVYQSRSLRQKISSRTK</sequence>
<accession>A0A940IGN1</accession>
<comment type="caution">
    <text evidence="2">The sequence shown here is derived from an EMBL/GenBank/DDBJ whole genome shotgun (WGS) entry which is preliminary data.</text>
</comment>
<dbReference type="EMBL" id="JADILV010000003">
    <property type="protein sequence ID" value="MBO8482557.1"/>
    <property type="molecule type" value="Genomic_DNA"/>
</dbReference>
<dbReference type="InterPro" id="IPR045921">
    <property type="entry name" value="DUF6340"/>
</dbReference>
<evidence type="ECO:0000256" key="1">
    <source>
        <dbReference type="SAM" id="SignalP"/>
    </source>
</evidence>
<reference evidence="2" key="1">
    <citation type="submission" date="2020-10" db="EMBL/GenBank/DDBJ databases">
        <authorList>
            <person name="Gilroy R."/>
        </authorList>
    </citation>
    <scope>NUCLEOTIDE SEQUENCE</scope>
    <source>
        <strain evidence="2">G3-8215</strain>
    </source>
</reference>
<dbReference type="PROSITE" id="PS51257">
    <property type="entry name" value="PROKAR_LIPOPROTEIN"/>
    <property type="match status" value="1"/>
</dbReference>
<dbReference type="Proteomes" id="UP000725002">
    <property type="component" value="Unassembled WGS sequence"/>
</dbReference>